<name>A0A7C8HG41_9FIRM</name>
<dbReference type="PANTHER" id="PTHR43022:SF1">
    <property type="entry name" value="PROTEIN SMF"/>
    <property type="match status" value="1"/>
</dbReference>
<reference evidence="3 4" key="1">
    <citation type="submission" date="2019-12" db="EMBL/GenBank/DDBJ databases">
        <title>Defluviitalea raffinosedens, isolated from a biogas fermenter, genome sequencing and characterization.</title>
        <authorList>
            <person name="Rettenmaier R."/>
            <person name="Schneider M."/>
            <person name="Neuhaus K."/>
            <person name="Liebl W."/>
            <person name="Zverlov V."/>
        </authorList>
    </citation>
    <scope>NUCLEOTIDE SEQUENCE [LARGE SCALE GENOMIC DNA]</scope>
    <source>
        <strain evidence="3 4">249c-K6</strain>
    </source>
</reference>
<feature type="domain" description="Smf/DprA SLOG" evidence="2">
    <location>
        <begin position="75"/>
        <end position="286"/>
    </location>
</feature>
<sequence length="292" mass="32908">MNNIDMAALLLTAGIRRKKVHKILSHYGENELTINDLKEIIHSNFFKITLSQLHHFYEKSKRIIDWAEKAHIDVVDFQHPRYPLSLRGIEDPPLLLFIKGEYGFIRKEENCVGVIGTREPTDYGKEIAKMVGGYLAKKNVGVVSGLALGCDTGAHLGCLKNKGRTAAVLAHGLDMIYPKENRNLAEEIIASGGCLISEYFPFEKPKNYSFIERDRIQSGLSKGIIVIETEETGGTMHTVNFARKQKKKIGCMKYPKTFNKYSTLKGNETILNMNAVPIKNYKDIDDFIKASN</sequence>
<evidence type="ECO:0000256" key="1">
    <source>
        <dbReference type="ARBA" id="ARBA00006525"/>
    </source>
</evidence>
<dbReference type="EMBL" id="WSLF01000001">
    <property type="protein sequence ID" value="KAE9636907.1"/>
    <property type="molecule type" value="Genomic_DNA"/>
</dbReference>
<accession>A0A7C8HG41</accession>
<protein>
    <recommendedName>
        <fullName evidence="2">Smf/DprA SLOG domain-containing protein</fullName>
    </recommendedName>
</protein>
<evidence type="ECO:0000313" key="4">
    <source>
        <dbReference type="Proteomes" id="UP000483018"/>
    </source>
</evidence>
<dbReference type="Gene3D" id="3.40.50.450">
    <property type="match status" value="1"/>
</dbReference>
<dbReference type="AlphaFoldDB" id="A0A7C8HG41"/>
<dbReference type="SUPFAM" id="SSF102405">
    <property type="entry name" value="MCP/YpsA-like"/>
    <property type="match status" value="1"/>
</dbReference>
<dbReference type="GO" id="GO:0009294">
    <property type="term" value="P:DNA-mediated transformation"/>
    <property type="evidence" value="ECO:0007669"/>
    <property type="project" value="InterPro"/>
</dbReference>
<evidence type="ECO:0000313" key="3">
    <source>
        <dbReference type="EMBL" id="KAE9636907.1"/>
    </source>
</evidence>
<dbReference type="InterPro" id="IPR003488">
    <property type="entry name" value="DprA"/>
</dbReference>
<dbReference type="PANTHER" id="PTHR43022">
    <property type="entry name" value="PROTEIN SMF"/>
    <property type="match status" value="1"/>
</dbReference>
<organism evidence="3 4">
    <name type="scientific">Defluviitalea raffinosedens</name>
    <dbReference type="NCBI Taxonomy" id="1450156"/>
    <lineage>
        <taxon>Bacteria</taxon>
        <taxon>Bacillati</taxon>
        <taxon>Bacillota</taxon>
        <taxon>Clostridia</taxon>
        <taxon>Lachnospirales</taxon>
        <taxon>Defluviitaleaceae</taxon>
        <taxon>Defluviitalea</taxon>
    </lineage>
</organism>
<keyword evidence="4" id="KW-1185">Reference proteome</keyword>
<dbReference type="InterPro" id="IPR057666">
    <property type="entry name" value="DrpA_SLOG"/>
</dbReference>
<comment type="similarity">
    <text evidence="1">Belongs to the DprA/Smf family.</text>
</comment>
<dbReference type="Pfam" id="PF02481">
    <property type="entry name" value="DNA_processg_A"/>
    <property type="match status" value="1"/>
</dbReference>
<dbReference type="RefSeq" id="WP_158738826.1">
    <property type="nucleotide sequence ID" value="NZ_JAFBEP010000015.1"/>
</dbReference>
<dbReference type="Proteomes" id="UP000483018">
    <property type="component" value="Unassembled WGS sequence"/>
</dbReference>
<dbReference type="OrthoDB" id="9785707at2"/>
<comment type="caution">
    <text evidence="3">The sequence shown here is derived from an EMBL/GenBank/DDBJ whole genome shotgun (WGS) entry which is preliminary data.</text>
</comment>
<proteinExistence type="inferred from homology"/>
<evidence type="ECO:0000259" key="2">
    <source>
        <dbReference type="Pfam" id="PF02481"/>
    </source>
</evidence>
<gene>
    <name evidence="3" type="ORF">GND95_00300</name>
</gene>